<dbReference type="SUPFAM" id="SSF54675">
    <property type="entry name" value="Nicotinate/Quinolinate PRTase N-terminal domain-like"/>
    <property type="match status" value="1"/>
</dbReference>
<dbReference type="GO" id="GO:0034355">
    <property type="term" value="P:NAD+ biosynthetic process via the salvage pathway"/>
    <property type="evidence" value="ECO:0007669"/>
    <property type="project" value="TreeGrafter"/>
</dbReference>
<dbReference type="Proteomes" id="UP000599109">
    <property type="component" value="Unassembled WGS sequence"/>
</dbReference>
<dbReference type="PANTHER" id="PTHR11098:SF1">
    <property type="entry name" value="NICOTINATE PHOSPHORIBOSYLTRANSFERASE"/>
    <property type="match status" value="1"/>
</dbReference>
<evidence type="ECO:0000313" key="12">
    <source>
        <dbReference type="Proteomes" id="UP000599109"/>
    </source>
</evidence>
<dbReference type="SUPFAM" id="SSF51690">
    <property type="entry name" value="Nicotinate/Quinolinate PRTase C-terminal domain-like"/>
    <property type="match status" value="1"/>
</dbReference>
<evidence type="ECO:0000256" key="4">
    <source>
        <dbReference type="ARBA" id="ARBA00022553"/>
    </source>
</evidence>
<keyword evidence="11" id="KW-0328">Glycosyltransferase</keyword>
<dbReference type="Pfam" id="PF17767">
    <property type="entry name" value="NAPRTase_N"/>
    <property type="match status" value="1"/>
</dbReference>
<dbReference type="RefSeq" id="WP_201677499.1">
    <property type="nucleotide sequence ID" value="NZ_JAEQNE010000010.1"/>
</dbReference>
<organism evidence="11 12">
    <name type="scientific">Ramlibacter monticola</name>
    <dbReference type="NCBI Taxonomy" id="1926872"/>
    <lineage>
        <taxon>Bacteria</taxon>
        <taxon>Pseudomonadati</taxon>
        <taxon>Pseudomonadota</taxon>
        <taxon>Betaproteobacteria</taxon>
        <taxon>Burkholderiales</taxon>
        <taxon>Comamonadaceae</taxon>
        <taxon>Ramlibacter</taxon>
    </lineage>
</organism>
<dbReference type="NCBIfam" id="TIGR01514">
    <property type="entry name" value="NAPRTase"/>
    <property type="match status" value="1"/>
</dbReference>
<evidence type="ECO:0000259" key="10">
    <source>
        <dbReference type="Pfam" id="PF17767"/>
    </source>
</evidence>
<feature type="domain" description="Nicotinate/nicotinamide phosphoribosyltransferase" evidence="9">
    <location>
        <begin position="170"/>
        <end position="395"/>
    </location>
</feature>
<dbReference type="InterPro" id="IPR036068">
    <property type="entry name" value="Nicotinate_pribotase-like_C"/>
</dbReference>
<dbReference type="NCBIfam" id="NF003704">
    <property type="entry name" value="PRK05321.1"/>
    <property type="match status" value="1"/>
</dbReference>
<comment type="PTM">
    <text evidence="7 8">Transiently phosphorylated on a His residue during the reaction cycle. Phosphorylation strongly increases the affinity for substrates and increases the rate of nicotinate D-ribonucleotide production. Dephosphorylation regenerates the low-affinity form of the enzyme, leading to product release.</text>
</comment>
<dbReference type="Pfam" id="PF04095">
    <property type="entry name" value="NAPRTase"/>
    <property type="match status" value="1"/>
</dbReference>
<dbReference type="InterPro" id="IPR007229">
    <property type="entry name" value="Nic_PRibTrfase-Fam"/>
</dbReference>
<dbReference type="EC" id="6.3.4.21" evidence="3 7"/>
<dbReference type="InterPro" id="IPR006406">
    <property type="entry name" value="Nic_PRibTrfase"/>
</dbReference>
<keyword evidence="12" id="KW-1185">Reference proteome</keyword>
<accession>A0A936Z9A7</accession>
<evidence type="ECO:0000256" key="1">
    <source>
        <dbReference type="ARBA" id="ARBA00004952"/>
    </source>
</evidence>
<protein>
    <recommendedName>
        <fullName evidence="3 7">Nicotinate phosphoribosyltransferase</fullName>
        <shortName evidence="7">NAPRTase</shortName>
        <ecNumber evidence="3 7">6.3.4.21</ecNumber>
    </recommendedName>
</protein>
<keyword evidence="6 7" id="KW-0662">Pyridine nucleotide biosynthesis</keyword>
<name>A0A936Z9A7_9BURK</name>
<feature type="modified residue" description="Phosphohistidine; by autocatalysis" evidence="7">
    <location>
        <position position="223"/>
    </location>
</feature>
<evidence type="ECO:0000259" key="9">
    <source>
        <dbReference type="Pfam" id="PF04095"/>
    </source>
</evidence>
<dbReference type="PANTHER" id="PTHR11098">
    <property type="entry name" value="NICOTINATE PHOSPHORIBOSYLTRANSFERASE"/>
    <property type="match status" value="1"/>
</dbReference>
<keyword evidence="5 7" id="KW-0436">Ligase</keyword>
<evidence type="ECO:0000256" key="7">
    <source>
        <dbReference type="HAMAP-Rule" id="MF_00570"/>
    </source>
</evidence>
<dbReference type="GO" id="GO:0004516">
    <property type="term" value="F:nicotinate phosphoribosyltransferase activity"/>
    <property type="evidence" value="ECO:0007669"/>
    <property type="project" value="UniProtKB-UniRule"/>
</dbReference>
<dbReference type="InterPro" id="IPR040727">
    <property type="entry name" value="NAPRTase_N"/>
</dbReference>
<comment type="catalytic activity">
    <reaction evidence="7 8">
        <text>5-phospho-alpha-D-ribose 1-diphosphate + nicotinate + ATP + H2O = nicotinate beta-D-ribonucleotide + ADP + phosphate + diphosphate</text>
        <dbReference type="Rhea" id="RHEA:36163"/>
        <dbReference type="ChEBI" id="CHEBI:15377"/>
        <dbReference type="ChEBI" id="CHEBI:30616"/>
        <dbReference type="ChEBI" id="CHEBI:32544"/>
        <dbReference type="ChEBI" id="CHEBI:33019"/>
        <dbReference type="ChEBI" id="CHEBI:43474"/>
        <dbReference type="ChEBI" id="CHEBI:57502"/>
        <dbReference type="ChEBI" id="CHEBI:58017"/>
        <dbReference type="ChEBI" id="CHEBI:456216"/>
        <dbReference type="EC" id="6.3.4.21"/>
    </reaction>
</comment>
<evidence type="ECO:0000256" key="6">
    <source>
        <dbReference type="ARBA" id="ARBA00022642"/>
    </source>
</evidence>
<dbReference type="EMBL" id="JAEQNE010000010">
    <property type="protein sequence ID" value="MBL0394826.1"/>
    <property type="molecule type" value="Genomic_DNA"/>
</dbReference>
<dbReference type="GO" id="GO:0005829">
    <property type="term" value="C:cytosol"/>
    <property type="evidence" value="ECO:0007669"/>
    <property type="project" value="TreeGrafter"/>
</dbReference>
<dbReference type="PIRSF" id="PIRSF000484">
    <property type="entry name" value="NAPRT"/>
    <property type="match status" value="1"/>
</dbReference>
<keyword evidence="11" id="KW-0808">Transferase</keyword>
<evidence type="ECO:0000313" key="11">
    <source>
        <dbReference type="EMBL" id="MBL0394826.1"/>
    </source>
</evidence>
<comment type="caution">
    <text evidence="11">The sequence shown here is derived from an EMBL/GenBank/DDBJ whole genome shotgun (WGS) entry which is preliminary data.</text>
</comment>
<evidence type="ECO:0000256" key="2">
    <source>
        <dbReference type="ARBA" id="ARBA00010897"/>
    </source>
</evidence>
<evidence type="ECO:0000256" key="5">
    <source>
        <dbReference type="ARBA" id="ARBA00022598"/>
    </source>
</evidence>
<comment type="similarity">
    <text evidence="2 7 8">Belongs to the NAPRTase family.</text>
</comment>
<dbReference type="AlphaFoldDB" id="A0A936Z9A7"/>
<dbReference type="InterPro" id="IPR041525">
    <property type="entry name" value="N/Namide_PRibTrfase"/>
</dbReference>
<reference evidence="11 12" key="1">
    <citation type="journal article" date="2017" name="Int. J. Syst. Evol. Microbiol.">
        <title>Ramlibacter monticola sp. nov., isolated from forest soil.</title>
        <authorList>
            <person name="Chaudhary D.K."/>
            <person name="Kim J."/>
        </authorList>
    </citation>
    <scope>NUCLEOTIDE SEQUENCE [LARGE SCALE GENOMIC DNA]</scope>
    <source>
        <strain evidence="11 12">KACC 19175</strain>
    </source>
</reference>
<evidence type="ECO:0000256" key="8">
    <source>
        <dbReference type="RuleBase" id="RU003838"/>
    </source>
</evidence>
<proteinExistence type="inferred from homology"/>
<evidence type="ECO:0000256" key="3">
    <source>
        <dbReference type="ARBA" id="ARBA00013236"/>
    </source>
</evidence>
<gene>
    <name evidence="7 11" type="primary">pncB</name>
    <name evidence="11" type="ORF">JJ685_27050</name>
</gene>
<comment type="pathway">
    <text evidence="1 7 8">Cofactor biosynthesis; NAD(+) biosynthesis; nicotinate D-ribonucleotide from nicotinate: step 1/1.</text>
</comment>
<comment type="function">
    <text evidence="7 8">Catalyzes the synthesis of beta-nicotinate D-ribonucleotide from nicotinate and 5-phospho-D-ribose 1-phosphate at the expense of ATP.</text>
</comment>
<keyword evidence="4 7" id="KW-0597">Phosphoprotein</keyword>
<feature type="domain" description="Nicotinate phosphoribosyltransferase N-terminal" evidence="10">
    <location>
        <begin position="11"/>
        <end position="130"/>
    </location>
</feature>
<dbReference type="HAMAP" id="MF_00570">
    <property type="entry name" value="NAPRTase"/>
    <property type="match status" value="1"/>
</dbReference>
<dbReference type="GO" id="GO:0016757">
    <property type="term" value="F:glycosyltransferase activity"/>
    <property type="evidence" value="ECO:0007669"/>
    <property type="project" value="UniProtKB-KW"/>
</dbReference>
<dbReference type="Gene3D" id="3.20.140.10">
    <property type="entry name" value="nicotinate phosphoribosyltransferase"/>
    <property type="match status" value="1"/>
</dbReference>
<sequence length="396" mass="45328">MATDPVVLSLLDTDLYKFTMWQPMLHRHPGTRALYRFVLRNAPAYPLADLLGEVEAQLDHLCSLRFRHDELEFLGTLRFLRGDFIDFLRIFQFQREFIRAWAEGGQLRIDARGPQVHVMSFEIFVLAIVNELYFRRFDAEAARSEGRRRLAAKIAVLRAFAHEPALAHPFEFFDFGVRRRYAREWQREVVGTLARELPQFFKGTSNVLLAREFGLTPIGTMGHEYLQTFQATGVRLRDFQRAALEEWVQEYRGDLGIALTDTVGMDAFLADFDLYFAKLFDGLRHDSGDPVAWGEKALAHYARLRIDAHGKRLVFSDGLDVEKMLTLYRHFADRVSMGFGIGTQLTNDVGITPLNIVMKLVEVNDQPVAKLSDAPGKTLATDETFLAYLRQVFGVA</sequence>